<reference evidence="7 8" key="1">
    <citation type="submission" date="2025-05" db="UniProtKB">
        <authorList>
            <consortium name="RefSeq"/>
        </authorList>
    </citation>
    <scope>IDENTIFICATION</scope>
    <source>
        <tissue evidence="7 8">Whole body</tissue>
    </source>
</reference>
<accession>A0ABM1IFC2</accession>
<dbReference type="InterPro" id="IPR015943">
    <property type="entry name" value="WD40/YVTN_repeat-like_dom_sf"/>
</dbReference>
<dbReference type="RefSeq" id="XP_015178910.1">
    <property type="nucleotide sequence ID" value="XM_015323424.1"/>
</dbReference>
<comment type="subcellular location">
    <subcellularLocation>
        <location evidence="1">Cytoplasm</location>
    </subcellularLocation>
</comment>
<dbReference type="PROSITE" id="PS00678">
    <property type="entry name" value="WD_REPEATS_1"/>
    <property type="match status" value="1"/>
</dbReference>
<dbReference type="Gene3D" id="2.130.10.10">
    <property type="entry name" value="YVTN repeat-like/Quinoprotein amine dehydrogenase"/>
    <property type="match status" value="1"/>
</dbReference>
<evidence type="ECO:0000256" key="5">
    <source>
        <dbReference type="PROSITE-ProRule" id="PRU00221"/>
    </source>
</evidence>
<sequence length="333" mass="37138">MNMDISIAPNLNAEVYRNLSQADRPTVTDKHLQLILVYDDNNAILGGSNMTDRFWSGTVWYYNDISDFTKSKALLSTKTITGITTGAYLEKDKFIIGEDSGLLQIIGLVETSEKDTFELQSFGYACQHDDTITSISVFSDKERLVSGGMDCCVKVWDISNLMSTDSFHSSHIDIVTGVDVQHGNNSVFISTSLDNCALMWDLRKSKPATCILEKYGYGLTSVSCSPISDNIVAIGAIDGSVTLIDIRNTDDVLFESFVFSRSIHKLLFNPNPERSSQLACCCDDVVFKVIDTNKDCNVIYENITHTDFVRGLAWYKDELLSCSWDDQVLKHTI</sequence>
<dbReference type="SUPFAM" id="SSF50978">
    <property type="entry name" value="WD40 repeat-like"/>
    <property type="match status" value="1"/>
</dbReference>
<evidence type="ECO:0000313" key="6">
    <source>
        <dbReference type="Proteomes" id="UP000694924"/>
    </source>
</evidence>
<dbReference type="Proteomes" id="UP000694924">
    <property type="component" value="Unplaced"/>
</dbReference>
<evidence type="ECO:0000313" key="7">
    <source>
        <dbReference type="RefSeq" id="XP_015178909.1"/>
    </source>
</evidence>
<keyword evidence="4" id="KW-0677">Repeat</keyword>
<evidence type="ECO:0000256" key="3">
    <source>
        <dbReference type="ARBA" id="ARBA00022574"/>
    </source>
</evidence>
<evidence type="ECO:0000313" key="8">
    <source>
        <dbReference type="RefSeq" id="XP_015178910.1"/>
    </source>
</evidence>
<organism evidence="6 7">
    <name type="scientific">Polistes dominula</name>
    <name type="common">European paper wasp</name>
    <name type="synonym">Vespa dominula</name>
    <dbReference type="NCBI Taxonomy" id="743375"/>
    <lineage>
        <taxon>Eukaryota</taxon>
        <taxon>Metazoa</taxon>
        <taxon>Ecdysozoa</taxon>
        <taxon>Arthropoda</taxon>
        <taxon>Hexapoda</taxon>
        <taxon>Insecta</taxon>
        <taxon>Pterygota</taxon>
        <taxon>Neoptera</taxon>
        <taxon>Endopterygota</taxon>
        <taxon>Hymenoptera</taxon>
        <taxon>Apocrita</taxon>
        <taxon>Aculeata</taxon>
        <taxon>Vespoidea</taxon>
        <taxon>Vespidae</taxon>
        <taxon>Polistinae</taxon>
        <taxon>Polistini</taxon>
        <taxon>Polistes</taxon>
    </lineage>
</organism>
<dbReference type="PROSITE" id="PS50294">
    <property type="entry name" value="WD_REPEATS_REGION"/>
    <property type="match status" value="1"/>
</dbReference>
<keyword evidence="6" id="KW-1185">Reference proteome</keyword>
<evidence type="ECO:0000256" key="1">
    <source>
        <dbReference type="ARBA" id="ARBA00004496"/>
    </source>
</evidence>
<name>A0ABM1IFC2_POLDO</name>
<keyword evidence="3 5" id="KW-0853">WD repeat</keyword>
<dbReference type="InterPro" id="IPR052139">
    <property type="entry name" value="Methylosome_Comp_WDR77"/>
</dbReference>
<dbReference type="InterPro" id="IPR019775">
    <property type="entry name" value="WD40_repeat_CS"/>
</dbReference>
<feature type="repeat" description="WD" evidence="5">
    <location>
        <begin position="125"/>
        <end position="166"/>
    </location>
</feature>
<dbReference type="PANTHER" id="PTHR46853">
    <property type="entry name" value="METHYLOSOME PROTEIN 50"/>
    <property type="match status" value="1"/>
</dbReference>
<dbReference type="InterPro" id="IPR036322">
    <property type="entry name" value="WD40_repeat_dom_sf"/>
</dbReference>
<evidence type="ECO:0000256" key="2">
    <source>
        <dbReference type="ARBA" id="ARBA00022490"/>
    </source>
</evidence>
<dbReference type="PANTHER" id="PTHR46853:SF1">
    <property type="entry name" value="METHYLOSOME PROTEIN 50"/>
    <property type="match status" value="1"/>
</dbReference>
<dbReference type="Pfam" id="PF00400">
    <property type="entry name" value="WD40"/>
    <property type="match status" value="1"/>
</dbReference>
<dbReference type="PROSITE" id="PS50082">
    <property type="entry name" value="WD_REPEATS_2"/>
    <property type="match status" value="1"/>
</dbReference>
<dbReference type="SMART" id="SM00320">
    <property type="entry name" value="WD40"/>
    <property type="match status" value="4"/>
</dbReference>
<dbReference type="GeneID" id="107067689"/>
<proteinExistence type="predicted"/>
<protein>
    <submittedName>
        <fullName evidence="7">Methylosome protein 50-like isoform X1</fullName>
    </submittedName>
    <submittedName>
        <fullName evidence="8">Methylosome protein 50-like isoform X2</fullName>
    </submittedName>
</protein>
<dbReference type="InterPro" id="IPR001680">
    <property type="entry name" value="WD40_rpt"/>
</dbReference>
<evidence type="ECO:0000256" key="4">
    <source>
        <dbReference type="ARBA" id="ARBA00022737"/>
    </source>
</evidence>
<dbReference type="RefSeq" id="XP_015178909.1">
    <property type="nucleotide sequence ID" value="XM_015323423.1"/>
</dbReference>
<gene>
    <name evidence="7 8" type="primary">LOC107067689</name>
</gene>
<keyword evidence="2" id="KW-0963">Cytoplasm</keyword>